<dbReference type="SUPFAM" id="SSF55486">
    <property type="entry name" value="Metalloproteases ('zincins'), catalytic domain"/>
    <property type="match status" value="1"/>
</dbReference>
<reference evidence="2 3" key="1">
    <citation type="journal article" date="2023" name="Arcadia Sci">
        <title>De novo assembly of a long-read Amblyomma americanum tick genome.</title>
        <authorList>
            <person name="Chou S."/>
            <person name="Poskanzer K.E."/>
            <person name="Rollins M."/>
            <person name="Thuy-Boun P.S."/>
        </authorList>
    </citation>
    <scope>NUCLEOTIDE SEQUENCE [LARGE SCALE GENOMIC DNA]</scope>
    <source>
        <strain evidence="2">F_SG_1</strain>
        <tissue evidence="2">Salivary glands</tissue>
    </source>
</reference>
<dbReference type="InterPro" id="IPR000718">
    <property type="entry name" value="Peptidase_M13"/>
</dbReference>
<dbReference type="PROSITE" id="PS51885">
    <property type="entry name" value="NEPRILYSIN"/>
    <property type="match status" value="1"/>
</dbReference>
<accession>A0AAQ4ET19</accession>
<feature type="transmembrane region" description="Helical" evidence="1">
    <location>
        <begin position="6"/>
        <end position="26"/>
    </location>
</feature>
<evidence type="ECO:0000256" key="1">
    <source>
        <dbReference type="SAM" id="Phobius"/>
    </source>
</evidence>
<keyword evidence="1" id="KW-1133">Transmembrane helix</keyword>
<evidence type="ECO:0000313" key="3">
    <source>
        <dbReference type="Proteomes" id="UP001321473"/>
    </source>
</evidence>
<dbReference type="GO" id="GO:0006508">
    <property type="term" value="P:proteolysis"/>
    <property type="evidence" value="ECO:0007669"/>
    <property type="project" value="InterPro"/>
</dbReference>
<dbReference type="EMBL" id="JARKHS020011596">
    <property type="protein sequence ID" value="KAK8777643.1"/>
    <property type="molecule type" value="Genomic_DNA"/>
</dbReference>
<comment type="caution">
    <text evidence="2">The sequence shown here is derived from an EMBL/GenBank/DDBJ whole genome shotgun (WGS) entry which is preliminary data.</text>
</comment>
<evidence type="ECO:0000313" key="2">
    <source>
        <dbReference type="EMBL" id="KAK8777643.1"/>
    </source>
</evidence>
<keyword evidence="1" id="KW-0472">Membrane</keyword>
<dbReference type="GO" id="GO:0004222">
    <property type="term" value="F:metalloendopeptidase activity"/>
    <property type="evidence" value="ECO:0007669"/>
    <property type="project" value="InterPro"/>
</dbReference>
<dbReference type="Proteomes" id="UP001321473">
    <property type="component" value="Unassembled WGS sequence"/>
</dbReference>
<proteinExistence type="predicted"/>
<organism evidence="2 3">
    <name type="scientific">Amblyomma americanum</name>
    <name type="common">Lone star tick</name>
    <dbReference type="NCBI Taxonomy" id="6943"/>
    <lineage>
        <taxon>Eukaryota</taxon>
        <taxon>Metazoa</taxon>
        <taxon>Ecdysozoa</taxon>
        <taxon>Arthropoda</taxon>
        <taxon>Chelicerata</taxon>
        <taxon>Arachnida</taxon>
        <taxon>Acari</taxon>
        <taxon>Parasitiformes</taxon>
        <taxon>Ixodida</taxon>
        <taxon>Ixodoidea</taxon>
        <taxon>Ixodidae</taxon>
        <taxon>Amblyomminae</taxon>
        <taxon>Amblyomma</taxon>
    </lineage>
</organism>
<keyword evidence="1" id="KW-0812">Transmembrane</keyword>
<dbReference type="InterPro" id="IPR042089">
    <property type="entry name" value="Peptidase_M13_dom_2"/>
</dbReference>
<name>A0AAQ4ET19_AMBAM</name>
<keyword evidence="3" id="KW-1185">Reference proteome</keyword>
<dbReference type="Gene3D" id="1.10.1380.10">
    <property type="entry name" value="Neutral endopeptidase , domain2"/>
    <property type="match status" value="1"/>
</dbReference>
<protein>
    <submittedName>
        <fullName evidence="2">Uncharacterized protein</fullName>
    </submittedName>
</protein>
<dbReference type="InterPro" id="IPR024079">
    <property type="entry name" value="MetalloPept_cat_dom_sf"/>
</dbReference>
<dbReference type="AlphaFoldDB" id="A0AAQ4ET19"/>
<sequence>MLGLSLRAVVGMLLVVVLIVTFLALAPAPRLLDLCRSHSCLEYSERLRRSINLSVDPCVSLEGFVCAGWNVQNTLSHRYAVLDAALAKMSRLARSLSRATLGPQSAEQRGAAFFRSCDAVLRCAQLLQRRLSLEAAPAAYAPTA</sequence>
<gene>
    <name evidence="2" type="ORF">V5799_029011</name>
</gene>
<dbReference type="Gene3D" id="3.40.390.10">
    <property type="entry name" value="Collagenase (Catalytic Domain)"/>
    <property type="match status" value="1"/>
</dbReference>